<comment type="caution">
    <text evidence="4">The sequence shown here is derived from an EMBL/GenBank/DDBJ whole genome shotgun (WGS) entry which is preliminary data.</text>
</comment>
<dbReference type="PANTHER" id="PTHR22946">
    <property type="entry name" value="DIENELACTONE HYDROLASE DOMAIN-CONTAINING PROTEIN-RELATED"/>
    <property type="match status" value="1"/>
</dbReference>
<protein>
    <submittedName>
        <fullName evidence="4">Alpha/beta hydrolase</fullName>
    </submittedName>
</protein>
<proteinExistence type="inferred from homology"/>
<dbReference type="Proteomes" id="UP001141259">
    <property type="component" value="Unassembled WGS sequence"/>
</dbReference>
<dbReference type="GO" id="GO:0052689">
    <property type="term" value="F:carboxylic ester hydrolase activity"/>
    <property type="evidence" value="ECO:0007669"/>
    <property type="project" value="UniProtKB-ARBA"/>
</dbReference>
<dbReference type="AlphaFoldDB" id="A0A9X2VT88"/>
<dbReference type="Gene3D" id="3.40.50.1820">
    <property type="entry name" value="alpha/beta hydrolase"/>
    <property type="match status" value="1"/>
</dbReference>
<evidence type="ECO:0000256" key="2">
    <source>
        <dbReference type="ARBA" id="ARBA00022801"/>
    </source>
</evidence>
<dbReference type="InterPro" id="IPR029058">
    <property type="entry name" value="AB_hydrolase_fold"/>
</dbReference>
<sequence length="382" mass="40984">MTAQGEVTLVEPPPVVNREHTGRRAETEADLAALAPEAQAALRQFSLDRTTGYGVDHADAVELRARVLGGQDWQSAAVELAEATARRADGDGVTPTTRIALLRRSSALLRMGQMMILTDTDDRRALFAEAAQRYARAAELAGDRERVVLDTEGGPVVGWLVPATGVAVASVVVIGGVEGWAMDFDSLGDAFSARGIDALLLDGPGQGETRLSHHHYLTADWRAAYSRAVDFLDARAPGRPLGIVGNSMGGSFAMAFAAADQRIRACVDNGGIPAPWAVPPSGTFFTKMLTFCGTGEAERGLAAWRTVTPLARGVNTDYRLLVVHGGADPLVTDDWARELLRDAPAGGREMVVFSDGDHCVYNHRNDRDALITDWTRQRLTAR</sequence>
<dbReference type="InterPro" id="IPR022742">
    <property type="entry name" value="Hydrolase_4"/>
</dbReference>
<accession>A0A9X2VT88</accession>
<organism evidence="4 5">
    <name type="scientific">Umezawaea endophytica</name>
    <dbReference type="NCBI Taxonomy" id="1654476"/>
    <lineage>
        <taxon>Bacteria</taxon>
        <taxon>Bacillati</taxon>
        <taxon>Actinomycetota</taxon>
        <taxon>Actinomycetes</taxon>
        <taxon>Pseudonocardiales</taxon>
        <taxon>Pseudonocardiaceae</taxon>
        <taxon>Umezawaea</taxon>
    </lineage>
</organism>
<dbReference type="Pfam" id="PF12146">
    <property type="entry name" value="Hydrolase_4"/>
    <property type="match status" value="1"/>
</dbReference>
<keyword evidence="2 4" id="KW-0378">Hydrolase</keyword>
<dbReference type="PANTHER" id="PTHR22946:SF9">
    <property type="entry name" value="POLYKETIDE TRANSFERASE AF380"/>
    <property type="match status" value="1"/>
</dbReference>
<dbReference type="EMBL" id="JANYMP010000024">
    <property type="protein sequence ID" value="MCS7482511.1"/>
    <property type="molecule type" value="Genomic_DNA"/>
</dbReference>
<evidence type="ECO:0000313" key="5">
    <source>
        <dbReference type="Proteomes" id="UP001141259"/>
    </source>
</evidence>
<evidence type="ECO:0000259" key="3">
    <source>
        <dbReference type="Pfam" id="PF12146"/>
    </source>
</evidence>
<evidence type="ECO:0000313" key="4">
    <source>
        <dbReference type="EMBL" id="MCS7482511.1"/>
    </source>
</evidence>
<keyword evidence="5" id="KW-1185">Reference proteome</keyword>
<gene>
    <name evidence="4" type="ORF">NZH93_37175</name>
</gene>
<feature type="domain" description="Serine aminopeptidase S33" evidence="3">
    <location>
        <begin position="169"/>
        <end position="265"/>
    </location>
</feature>
<name>A0A9X2VT88_9PSEU</name>
<dbReference type="SUPFAM" id="SSF53474">
    <property type="entry name" value="alpha/beta-Hydrolases"/>
    <property type="match status" value="1"/>
</dbReference>
<dbReference type="InterPro" id="IPR050261">
    <property type="entry name" value="FrsA_esterase"/>
</dbReference>
<reference evidence="4" key="1">
    <citation type="submission" date="2022-08" db="EMBL/GenBank/DDBJ databases">
        <authorList>
            <person name="Tistechok S."/>
            <person name="Samborskyy M."/>
            <person name="Roman I."/>
        </authorList>
    </citation>
    <scope>NUCLEOTIDE SEQUENCE</scope>
    <source>
        <strain evidence="4">DSM 103496</strain>
    </source>
</reference>
<comment type="similarity">
    <text evidence="1">Belongs to the AB hydrolase superfamily.</text>
</comment>
<dbReference type="RefSeq" id="WP_259627975.1">
    <property type="nucleotide sequence ID" value="NZ_JANYMP010000024.1"/>
</dbReference>
<evidence type="ECO:0000256" key="1">
    <source>
        <dbReference type="ARBA" id="ARBA00008645"/>
    </source>
</evidence>